<dbReference type="CDD" id="cd07727">
    <property type="entry name" value="YmaE-like_MBL-fold"/>
    <property type="match status" value="1"/>
</dbReference>
<dbReference type="SMART" id="SM00849">
    <property type="entry name" value="Lactamase_B"/>
    <property type="match status" value="1"/>
</dbReference>
<sequence>MASLKKRLSCNTPGEFFVDRSCIDCSVCREIAPSLFGDGRESACVVKQPESEEEELLAFQALVSCPVSAIGTVSKRPPPQVFERFPILIEDDVYLCGYASKGSYGALSYFIKHAEGNWLVDSPRFSPQLVKRLWDMGGLSYILLTHEDDVGDCDRYAEEFGAKRIIHRYDSRAVPKAEILLQSFEPFPFGRDFLVIPTPGHTKGHVVLLYKEKFLFTGDHLSWSRRRNGLVAYKDYCWYSWNELKSSMEKLLDYPFEWILPGHGYRRKVSRREFEEFVRQLLSS</sequence>
<reference evidence="2 3" key="1">
    <citation type="submission" date="2018-10" db="EMBL/GenBank/DDBJ databases">
        <title>Genomic Encyclopedia of Archaeal and Bacterial Type Strains, Phase II (KMG-II): from individual species to whole genera.</title>
        <authorList>
            <person name="Goeker M."/>
        </authorList>
    </citation>
    <scope>NUCLEOTIDE SEQUENCE [LARGE SCALE GENOMIC DNA]</scope>
    <source>
        <strain evidence="2 3">DSM 16510</strain>
    </source>
</reference>
<evidence type="ECO:0000259" key="1">
    <source>
        <dbReference type="SMART" id="SM00849"/>
    </source>
</evidence>
<organism evidence="2 3">
    <name type="scientific">Hydrogenivirga caldilitoris</name>
    <dbReference type="NCBI Taxonomy" id="246264"/>
    <lineage>
        <taxon>Bacteria</taxon>
        <taxon>Pseudomonadati</taxon>
        <taxon>Aquificota</taxon>
        <taxon>Aquificia</taxon>
        <taxon>Aquificales</taxon>
        <taxon>Aquificaceae</taxon>
        <taxon>Hydrogenivirga</taxon>
    </lineage>
</organism>
<dbReference type="Pfam" id="PF00753">
    <property type="entry name" value="Lactamase_B"/>
    <property type="match status" value="1"/>
</dbReference>
<evidence type="ECO:0000313" key="2">
    <source>
        <dbReference type="EMBL" id="RLJ70373.1"/>
    </source>
</evidence>
<dbReference type="SUPFAM" id="SSF56281">
    <property type="entry name" value="Metallo-hydrolase/oxidoreductase"/>
    <property type="match status" value="1"/>
</dbReference>
<dbReference type="Gene3D" id="3.60.15.10">
    <property type="entry name" value="Ribonuclease Z/Hydroxyacylglutathione hydrolase-like"/>
    <property type="match status" value="1"/>
</dbReference>
<dbReference type="PANTHER" id="PTHR42773">
    <property type="entry name" value="METALLO-BETA-LACTAMASE-RELATED"/>
    <property type="match status" value="1"/>
</dbReference>
<name>A0A497XTX3_9AQUI</name>
<proteinExistence type="predicted"/>
<comment type="caution">
    <text evidence="2">The sequence shown here is derived from an EMBL/GenBank/DDBJ whole genome shotgun (WGS) entry which is preliminary data.</text>
</comment>
<dbReference type="EMBL" id="RCCJ01000001">
    <property type="protein sequence ID" value="RLJ70373.1"/>
    <property type="molecule type" value="Genomic_DNA"/>
</dbReference>
<dbReference type="Gene3D" id="3.30.70.20">
    <property type="match status" value="1"/>
</dbReference>
<dbReference type="GO" id="GO:0016787">
    <property type="term" value="F:hydrolase activity"/>
    <property type="evidence" value="ECO:0007669"/>
    <property type="project" value="UniProtKB-KW"/>
</dbReference>
<protein>
    <submittedName>
        <fullName evidence="2">Glyoxylase-like metal-dependent hydrolase (Beta-lactamase superfamily II)</fullName>
    </submittedName>
</protein>
<dbReference type="Proteomes" id="UP000267841">
    <property type="component" value="Unassembled WGS sequence"/>
</dbReference>
<dbReference type="PANTHER" id="PTHR42773:SF1">
    <property type="entry name" value="METALLO-BETA-LACTAMASE FAMILY PROTEIN"/>
    <property type="match status" value="1"/>
</dbReference>
<dbReference type="OrthoDB" id="9802248at2"/>
<gene>
    <name evidence="2" type="ORF">BCF55_0644</name>
</gene>
<dbReference type="InterPro" id="IPR036866">
    <property type="entry name" value="RibonucZ/Hydroxyglut_hydro"/>
</dbReference>
<dbReference type="InterPro" id="IPR001279">
    <property type="entry name" value="Metallo-B-lactamas"/>
</dbReference>
<evidence type="ECO:0000313" key="3">
    <source>
        <dbReference type="Proteomes" id="UP000267841"/>
    </source>
</evidence>
<keyword evidence="2" id="KW-0378">Hydrolase</keyword>
<keyword evidence="3" id="KW-1185">Reference proteome</keyword>
<dbReference type="AlphaFoldDB" id="A0A497XTX3"/>
<dbReference type="Pfam" id="PF13370">
    <property type="entry name" value="Fer4_13"/>
    <property type="match status" value="1"/>
</dbReference>
<feature type="domain" description="Metallo-beta-lactamase" evidence="1">
    <location>
        <begin position="105"/>
        <end position="263"/>
    </location>
</feature>
<accession>A0A497XTX3</accession>
<dbReference type="RefSeq" id="WP_121009885.1">
    <property type="nucleotide sequence ID" value="NZ_RCCJ01000001.1"/>
</dbReference>